<dbReference type="PANTHER" id="PTHR33371:SF19">
    <property type="entry name" value="MCE-FAMILY PROTEIN MCE4A"/>
    <property type="match status" value="1"/>
</dbReference>
<gene>
    <name evidence="5" type="ORF">GCM10022215_28720</name>
</gene>
<feature type="domain" description="Mammalian cell entry C-terminal" evidence="4">
    <location>
        <begin position="122"/>
        <end position="337"/>
    </location>
</feature>
<dbReference type="Pfam" id="PF11887">
    <property type="entry name" value="Mce4_CUP1"/>
    <property type="match status" value="1"/>
</dbReference>
<dbReference type="PANTHER" id="PTHR33371">
    <property type="entry name" value="INTERMEMBRANE PHOSPHOLIPID TRANSPORT SYSTEM BINDING PROTEIN MLAD-RELATED"/>
    <property type="match status" value="1"/>
</dbReference>
<keyword evidence="2" id="KW-1133">Transmembrane helix</keyword>
<feature type="region of interest" description="Disordered" evidence="1">
    <location>
        <begin position="330"/>
        <end position="394"/>
    </location>
</feature>
<reference evidence="6" key="1">
    <citation type="journal article" date="2019" name="Int. J. Syst. Evol. Microbiol.">
        <title>The Global Catalogue of Microorganisms (GCM) 10K type strain sequencing project: providing services to taxonomists for standard genome sequencing and annotation.</title>
        <authorList>
            <consortium name="The Broad Institute Genomics Platform"/>
            <consortium name="The Broad Institute Genome Sequencing Center for Infectious Disease"/>
            <person name="Wu L."/>
            <person name="Ma J."/>
        </authorList>
    </citation>
    <scope>NUCLEOTIDE SEQUENCE [LARGE SCALE GENOMIC DNA]</scope>
    <source>
        <strain evidence="6">JCM 16703</strain>
    </source>
</reference>
<comment type="caution">
    <text evidence="5">The sequence shown here is derived from an EMBL/GenBank/DDBJ whole genome shotgun (WGS) entry which is preliminary data.</text>
</comment>
<organism evidence="5 6">
    <name type="scientific">Nocardioides fonticola</name>
    <dbReference type="NCBI Taxonomy" id="450363"/>
    <lineage>
        <taxon>Bacteria</taxon>
        <taxon>Bacillati</taxon>
        <taxon>Actinomycetota</taxon>
        <taxon>Actinomycetes</taxon>
        <taxon>Propionibacteriales</taxon>
        <taxon>Nocardioidaceae</taxon>
        <taxon>Nocardioides</taxon>
    </lineage>
</organism>
<evidence type="ECO:0000313" key="6">
    <source>
        <dbReference type="Proteomes" id="UP001501495"/>
    </source>
</evidence>
<dbReference type="InterPro" id="IPR005693">
    <property type="entry name" value="Mce"/>
</dbReference>
<dbReference type="Proteomes" id="UP001501495">
    <property type="component" value="Unassembled WGS sequence"/>
</dbReference>
<dbReference type="InterPro" id="IPR024516">
    <property type="entry name" value="Mce_C"/>
</dbReference>
<evidence type="ECO:0000256" key="2">
    <source>
        <dbReference type="SAM" id="Phobius"/>
    </source>
</evidence>
<dbReference type="NCBIfam" id="TIGR00996">
    <property type="entry name" value="Mtu_fam_mce"/>
    <property type="match status" value="1"/>
</dbReference>
<evidence type="ECO:0000256" key="1">
    <source>
        <dbReference type="SAM" id="MobiDB-lite"/>
    </source>
</evidence>
<dbReference type="EMBL" id="BAAAZH010000021">
    <property type="protein sequence ID" value="GAA4122699.1"/>
    <property type="molecule type" value="Genomic_DNA"/>
</dbReference>
<protein>
    <submittedName>
        <fullName evidence="5">MCE family protein</fullName>
    </submittedName>
</protein>
<evidence type="ECO:0000313" key="5">
    <source>
        <dbReference type="EMBL" id="GAA4122699.1"/>
    </source>
</evidence>
<name>A0ABP7XNE0_9ACTN</name>
<dbReference type="Pfam" id="PF02470">
    <property type="entry name" value="MlaD"/>
    <property type="match status" value="1"/>
</dbReference>
<proteinExistence type="predicted"/>
<evidence type="ECO:0000259" key="4">
    <source>
        <dbReference type="Pfam" id="PF11887"/>
    </source>
</evidence>
<dbReference type="InterPro" id="IPR003399">
    <property type="entry name" value="Mce/MlaD"/>
</dbReference>
<keyword evidence="6" id="KW-1185">Reference proteome</keyword>
<feature type="transmembrane region" description="Helical" evidence="2">
    <location>
        <begin position="12"/>
        <end position="31"/>
    </location>
</feature>
<accession>A0ABP7XNE0</accession>
<feature type="domain" description="Mce/MlaD" evidence="3">
    <location>
        <begin position="39"/>
        <end position="115"/>
    </location>
</feature>
<keyword evidence="2" id="KW-0812">Transmembrane</keyword>
<sequence length="434" mass="46794">MTMRFLGGFKTLGIVFLALLVGLVYLTYAIFTKQFSSYDEVYLKTDSIGLQLPSRADVKIRGVIVGEVLDATTDGDGATITLGIYPSDLRLIPADVTGSIVPKTLFGEKYVSLVPASTTGDADHIAPGATIEKTVVSTEVEKVLADLYPLLRTVQPAELNMTLNALATALEGRGELLGKNLETLDSYLKRLNPQIPQLVDDLRLTAKVSDTYAQVLPQVGQILRDTVTTTGTLEAREQKLQALFTDVSAFSDTARNFLDVNGDNLIQLGDIGQQQFRVFAKYAPEFSCLSQGIVNAGKLEAEAFRGFTLHIVLETLPNQPRGYNANDRPHFGENRGPNCLHLPNPPWSQSNPVLSQPDFDDGVDSPTGKGTSRIAPSYYFRDGTPGDGYAGSPEESDLLRSLLAPGFGVSASDVPDLGVLLVAPMARGAKVSLR</sequence>
<keyword evidence="2" id="KW-0472">Membrane</keyword>
<dbReference type="InterPro" id="IPR052336">
    <property type="entry name" value="MlaD_Phospholipid_Transporter"/>
</dbReference>
<evidence type="ECO:0000259" key="3">
    <source>
        <dbReference type="Pfam" id="PF02470"/>
    </source>
</evidence>